<evidence type="ECO:0000313" key="3">
    <source>
        <dbReference type="Proteomes" id="UP000319557"/>
    </source>
</evidence>
<protein>
    <recommendedName>
        <fullName evidence="1">DUF8091 domain-containing protein</fullName>
    </recommendedName>
</protein>
<dbReference type="Proteomes" id="UP000319557">
    <property type="component" value="Chromosome"/>
</dbReference>
<dbReference type="AlphaFoldDB" id="A0A517LZ74"/>
<evidence type="ECO:0000313" key="2">
    <source>
        <dbReference type="EMBL" id="QDS87918.1"/>
    </source>
</evidence>
<dbReference type="InterPro" id="IPR058404">
    <property type="entry name" value="DUF8091"/>
</dbReference>
<reference evidence="2 3" key="1">
    <citation type="submission" date="2019-02" db="EMBL/GenBank/DDBJ databases">
        <title>Deep-cultivation of Planctomycetes and their phenomic and genomic characterization uncovers novel biology.</title>
        <authorList>
            <person name="Wiegand S."/>
            <person name="Jogler M."/>
            <person name="Boedeker C."/>
            <person name="Pinto D."/>
            <person name="Vollmers J."/>
            <person name="Rivas-Marin E."/>
            <person name="Kohn T."/>
            <person name="Peeters S.H."/>
            <person name="Heuer A."/>
            <person name="Rast P."/>
            <person name="Oberbeckmann S."/>
            <person name="Bunk B."/>
            <person name="Jeske O."/>
            <person name="Meyerdierks A."/>
            <person name="Storesund J.E."/>
            <person name="Kallscheuer N."/>
            <person name="Luecker S."/>
            <person name="Lage O.M."/>
            <person name="Pohl T."/>
            <person name="Merkel B.J."/>
            <person name="Hornburger P."/>
            <person name="Mueller R.-W."/>
            <person name="Bruemmer F."/>
            <person name="Labrenz M."/>
            <person name="Spormann A.M."/>
            <person name="Op den Camp H."/>
            <person name="Overmann J."/>
            <person name="Amann R."/>
            <person name="Jetten M.S.M."/>
            <person name="Mascher T."/>
            <person name="Medema M.H."/>
            <person name="Devos D.P."/>
            <person name="Kaster A.-K."/>
            <person name="Ovreas L."/>
            <person name="Rohde M."/>
            <person name="Galperin M.Y."/>
            <person name="Jogler C."/>
        </authorList>
    </citation>
    <scope>NUCLEOTIDE SEQUENCE [LARGE SCALE GENOMIC DNA]</scope>
    <source>
        <strain evidence="2 3">EC9</strain>
    </source>
</reference>
<dbReference type="EMBL" id="CP036261">
    <property type="protein sequence ID" value="QDS87918.1"/>
    <property type="molecule type" value="Genomic_DNA"/>
</dbReference>
<feature type="domain" description="DUF8091" evidence="1">
    <location>
        <begin position="3"/>
        <end position="159"/>
    </location>
</feature>
<sequence>METSLHRSLKGMYAASEADTEVRLGDYRIDAIRGDELIEIQFASLSAIRPKIQSLLQRHDVRIVKPIINRRRIVRQATAEGPVLGRRLSPKRGALLEIFDELIYFTRVFPHPRLTIEVPMVNVQHWRLPPDRRKRRRCGKDYKTKDYVLESIESTHEFRTTKDLLNLIGSDHLPHPFDTAELAGHIACPRGTAQQIAYCLRQTGAVDTCGKRGNAILYRAA</sequence>
<name>A0A517LZ74_9BACT</name>
<evidence type="ECO:0000259" key="1">
    <source>
        <dbReference type="Pfam" id="PF26351"/>
    </source>
</evidence>
<accession>A0A517LZ74</accession>
<dbReference type="OrthoDB" id="287760at2"/>
<gene>
    <name evidence="2" type="ORF">EC9_21010</name>
</gene>
<organism evidence="2 3">
    <name type="scientific">Rosistilla ulvae</name>
    <dbReference type="NCBI Taxonomy" id="1930277"/>
    <lineage>
        <taxon>Bacteria</taxon>
        <taxon>Pseudomonadati</taxon>
        <taxon>Planctomycetota</taxon>
        <taxon>Planctomycetia</taxon>
        <taxon>Pirellulales</taxon>
        <taxon>Pirellulaceae</taxon>
        <taxon>Rosistilla</taxon>
    </lineage>
</organism>
<proteinExistence type="predicted"/>
<dbReference type="KEGG" id="ruv:EC9_21010"/>
<keyword evidence="3" id="KW-1185">Reference proteome</keyword>
<dbReference type="Pfam" id="PF26351">
    <property type="entry name" value="DUF8091"/>
    <property type="match status" value="1"/>
</dbReference>